<proteinExistence type="predicted"/>
<feature type="transmembrane region" description="Helical" evidence="6">
    <location>
        <begin position="42"/>
        <end position="64"/>
    </location>
</feature>
<dbReference type="Proteomes" id="UP000053464">
    <property type="component" value="Unassembled WGS sequence"/>
</dbReference>
<dbReference type="InterPro" id="IPR051791">
    <property type="entry name" value="Pra-immunoreactive"/>
</dbReference>
<dbReference type="EMBL" id="LBHB01000003">
    <property type="protein sequence ID" value="KLE33875.1"/>
    <property type="molecule type" value="Genomic_DNA"/>
</dbReference>
<dbReference type="PANTHER" id="PTHR36115">
    <property type="entry name" value="PROLINE-RICH ANTIGEN HOMOLOG-RELATED"/>
    <property type="match status" value="1"/>
</dbReference>
<dbReference type="GO" id="GO:0005886">
    <property type="term" value="C:plasma membrane"/>
    <property type="evidence" value="ECO:0007669"/>
    <property type="project" value="UniProtKB-SubCell"/>
</dbReference>
<feature type="transmembrane region" description="Helical" evidence="6">
    <location>
        <begin position="100"/>
        <end position="119"/>
    </location>
</feature>
<evidence type="ECO:0000256" key="6">
    <source>
        <dbReference type="SAM" id="Phobius"/>
    </source>
</evidence>
<evidence type="ECO:0000313" key="9">
    <source>
        <dbReference type="Proteomes" id="UP000053464"/>
    </source>
</evidence>
<evidence type="ECO:0000313" key="8">
    <source>
        <dbReference type="EMBL" id="KLE33875.1"/>
    </source>
</evidence>
<evidence type="ECO:0000256" key="5">
    <source>
        <dbReference type="ARBA" id="ARBA00023136"/>
    </source>
</evidence>
<feature type="transmembrane region" description="Helical" evidence="6">
    <location>
        <begin position="12"/>
        <end position="30"/>
    </location>
</feature>
<dbReference type="STRING" id="1581420.AAW00_12460"/>
<comment type="subcellular location">
    <subcellularLocation>
        <location evidence="1">Cell membrane</location>
        <topology evidence="1">Multi-pass membrane protein</topology>
    </subcellularLocation>
</comment>
<organism evidence="8 9">
    <name type="scientific">Aurantiacibacter luteus</name>
    <dbReference type="NCBI Taxonomy" id="1581420"/>
    <lineage>
        <taxon>Bacteria</taxon>
        <taxon>Pseudomonadati</taxon>
        <taxon>Pseudomonadota</taxon>
        <taxon>Alphaproteobacteria</taxon>
        <taxon>Sphingomonadales</taxon>
        <taxon>Erythrobacteraceae</taxon>
        <taxon>Aurantiacibacter</taxon>
    </lineage>
</organism>
<feature type="domain" description="RDD" evidence="7">
    <location>
        <begin position="2"/>
        <end position="131"/>
    </location>
</feature>
<accession>A0A0G9MT17</accession>
<gene>
    <name evidence="8" type="ORF">AAW00_12460</name>
</gene>
<evidence type="ECO:0000259" key="7">
    <source>
        <dbReference type="Pfam" id="PF06271"/>
    </source>
</evidence>
<dbReference type="InterPro" id="IPR010432">
    <property type="entry name" value="RDD"/>
</dbReference>
<reference evidence="8 9" key="1">
    <citation type="submission" date="2015-04" db="EMBL/GenBank/DDBJ databases">
        <title>The draft genome sequence of Erythrobacter luteus KA37.</title>
        <authorList>
            <person name="Zhuang L."/>
            <person name="Liu Y."/>
            <person name="Shao Z."/>
        </authorList>
    </citation>
    <scope>NUCLEOTIDE SEQUENCE [LARGE SCALE GENOMIC DNA]</scope>
    <source>
        <strain evidence="8 9">KA37</strain>
    </source>
</reference>
<keyword evidence="5 6" id="KW-0472">Membrane</keyword>
<dbReference type="Pfam" id="PF06271">
    <property type="entry name" value="RDD"/>
    <property type="match status" value="1"/>
</dbReference>
<evidence type="ECO:0000256" key="1">
    <source>
        <dbReference type="ARBA" id="ARBA00004651"/>
    </source>
</evidence>
<comment type="caution">
    <text evidence="8">The sequence shown here is derived from an EMBL/GenBank/DDBJ whole genome shotgun (WGS) entry which is preliminary data.</text>
</comment>
<keyword evidence="3 6" id="KW-0812">Transmembrane</keyword>
<sequence>MRTGAYIIDSIILYIVQMVIAGVFGLGAGATTALDPAAQEAVLTGGGGLLILLMIVIGVAYFAVMESGPWQATLGKKALGLIVTDLNGNRISLARAIGRYFGKFLSSIILLIGFIMVAFTEKKQGLHDMLASTLVVKGQPGQFASRGVFE</sequence>
<dbReference type="AlphaFoldDB" id="A0A0G9MT17"/>
<evidence type="ECO:0000256" key="4">
    <source>
        <dbReference type="ARBA" id="ARBA00022989"/>
    </source>
</evidence>
<keyword evidence="2" id="KW-1003">Cell membrane</keyword>
<keyword evidence="4 6" id="KW-1133">Transmembrane helix</keyword>
<evidence type="ECO:0000256" key="3">
    <source>
        <dbReference type="ARBA" id="ARBA00022692"/>
    </source>
</evidence>
<dbReference type="PATRIC" id="fig|1581420.6.peg.2542"/>
<evidence type="ECO:0000256" key="2">
    <source>
        <dbReference type="ARBA" id="ARBA00022475"/>
    </source>
</evidence>
<name>A0A0G9MT17_9SPHN</name>
<keyword evidence="9" id="KW-1185">Reference proteome</keyword>
<protein>
    <recommendedName>
        <fullName evidence="7">RDD domain-containing protein</fullName>
    </recommendedName>
</protein>